<dbReference type="PIRSF" id="PIRSF018968">
    <property type="entry name" value="ABC_permease_BceB"/>
    <property type="match status" value="1"/>
</dbReference>
<dbReference type="GO" id="GO:0055085">
    <property type="term" value="P:transmembrane transport"/>
    <property type="evidence" value="ECO:0007669"/>
    <property type="project" value="UniProtKB-UniRule"/>
</dbReference>
<organism evidence="8 9">
    <name type="scientific">Zhenhengia yiwuensis</name>
    <dbReference type="NCBI Taxonomy" id="2763666"/>
    <lineage>
        <taxon>Bacteria</taxon>
        <taxon>Bacillati</taxon>
        <taxon>Bacillota</taxon>
        <taxon>Clostridia</taxon>
        <taxon>Lachnospirales</taxon>
        <taxon>Lachnospiraceae</taxon>
        <taxon>Zhenhengia</taxon>
    </lineage>
</organism>
<comment type="subcellular location">
    <subcellularLocation>
        <location evidence="1 6">Cell membrane</location>
        <topology evidence="1 6">Multi-pass membrane protein</topology>
    </subcellularLocation>
</comment>
<keyword evidence="4 6" id="KW-1133">Transmembrane helix</keyword>
<feature type="transmembrane region" description="Helical" evidence="6">
    <location>
        <begin position="20"/>
        <end position="38"/>
    </location>
</feature>
<evidence type="ECO:0000256" key="1">
    <source>
        <dbReference type="ARBA" id="ARBA00004651"/>
    </source>
</evidence>
<feature type="transmembrane region" description="Helical" evidence="6">
    <location>
        <begin position="601"/>
        <end position="623"/>
    </location>
</feature>
<evidence type="ECO:0000256" key="5">
    <source>
        <dbReference type="ARBA" id="ARBA00023136"/>
    </source>
</evidence>
<evidence type="ECO:0000256" key="4">
    <source>
        <dbReference type="ARBA" id="ARBA00022989"/>
    </source>
</evidence>
<keyword evidence="3 6" id="KW-0812">Transmembrane</keyword>
<feature type="transmembrane region" description="Helical" evidence="6">
    <location>
        <begin position="198"/>
        <end position="218"/>
    </location>
</feature>
<feature type="transmembrane region" description="Helical" evidence="6">
    <location>
        <begin position="280"/>
        <end position="301"/>
    </location>
</feature>
<dbReference type="InterPro" id="IPR003838">
    <property type="entry name" value="ABC3_permease_C"/>
</dbReference>
<keyword evidence="6" id="KW-0813">Transport</keyword>
<dbReference type="RefSeq" id="WP_249331207.1">
    <property type="nucleotide sequence ID" value="NZ_JACRSY010000002.1"/>
</dbReference>
<dbReference type="Pfam" id="PF02687">
    <property type="entry name" value="FtsX"/>
    <property type="match status" value="1"/>
</dbReference>
<keyword evidence="5 6" id="KW-0472">Membrane</keyword>
<evidence type="ECO:0000259" key="7">
    <source>
        <dbReference type="Pfam" id="PF02687"/>
    </source>
</evidence>
<dbReference type="InterPro" id="IPR052536">
    <property type="entry name" value="ABC-4_Integral_Memb_Prot"/>
</dbReference>
<dbReference type="AlphaFoldDB" id="A0A926EFS7"/>
<evidence type="ECO:0000256" key="6">
    <source>
        <dbReference type="PIRNR" id="PIRNR018968"/>
    </source>
</evidence>
<feature type="transmembrane region" description="Helical" evidence="6">
    <location>
        <begin position="154"/>
        <end position="177"/>
    </location>
</feature>
<feature type="transmembrane region" description="Helical" evidence="6">
    <location>
        <begin position="573"/>
        <end position="595"/>
    </location>
</feature>
<dbReference type="EMBL" id="JACRSY010000002">
    <property type="protein sequence ID" value="MBC8578140.1"/>
    <property type="molecule type" value="Genomic_DNA"/>
</dbReference>
<evidence type="ECO:0000313" key="8">
    <source>
        <dbReference type="EMBL" id="MBC8578140.1"/>
    </source>
</evidence>
<proteinExistence type="inferred from homology"/>
<gene>
    <name evidence="8" type="ORF">H8718_01115</name>
</gene>
<evidence type="ECO:0000256" key="2">
    <source>
        <dbReference type="ARBA" id="ARBA00022475"/>
    </source>
</evidence>
<feature type="transmembrane region" description="Helical" evidence="6">
    <location>
        <begin position="230"/>
        <end position="254"/>
    </location>
</feature>
<reference evidence="8" key="1">
    <citation type="submission" date="2020-08" db="EMBL/GenBank/DDBJ databases">
        <title>Genome public.</title>
        <authorList>
            <person name="Liu C."/>
            <person name="Sun Q."/>
        </authorList>
    </citation>
    <scope>NUCLEOTIDE SEQUENCE</scope>
    <source>
        <strain evidence="8">NSJ-12</strain>
    </source>
</reference>
<protein>
    <submittedName>
        <fullName evidence="8">ABC transporter permease</fullName>
    </submittedName>
</protein>
<comment type="similarity">
    <text evidence="6">Belongs to the ABC-4 integral membrane protein family.</text>
</comment>
<feature type="transmembrane region" description="Helical" evidence="6">
    <location>
        <begin position="516"/>
        <end position="538"/>
    </location>
</feature>
<comment type="caution">
    <text evidence="8">The sequence shown here is derived from an EMBL/GenBank/DDBJ whole genome shotgun (WGS) entry which is preliminary data.</text>
</comment>
<keyword evidence="9" id="KW-1185">Reference proteome</keyword>
<keyword evidence="2 6" id="KW-1003">Cell membrane</keyword>
<dbReference type="PANTHER" id="PTHR46795">
    <property type="entry name" value="ABC TRANSPORTER PERMEASE-RELATED-RELATED"/>
    <property type="match status" value="1"/>
</dbReference>
<dbReference type="InterPro" id="IPR027022">
    <property type="entry name" value="ABC_permease_BceB-typ"/>
</dbReference>
<feature type="transmembrane region" description="Helical" evidence="6">
    <location>
        <begin position="58"/>
        <end position="82"/>
    </location>
</feature>
<dbReference type="Proteomes" id="UP000655830">
    <property type="component" value="Unassembled WGS sequence"/>
</dbReference>
<evidence type="ECO:0000256" key="3">
    <source>
        <dbReference type="ARBA" id="ARBA00022692"/>
    </source>
</evidence>
<feature type="transmembrane region" description="Helical" evidence="6">
    <location>
        <begin position="103"/>
        <end position="128"/>
    </location>
</feature>
<feature type="domain" description="ABC3 transporter permease C-terminal" evidence="7">
    <location>
        <begin position="61"/>
        <end position="179"/>
    </location>
</feature>
<sequence>MQVCSMAYNNFKNNMKNYTMFFISMIFSVLILSNFFILMCGDALKVLGEANANYTKMIVQMISCVLSIFIFFFIWYTSNIFLKNRKKEIGLYIFMGVDLKTIGSIYFIEMMLIGLTSCVIGISLGALLSKFFQMIIFRLAGFKVNVTLNITGDALVYTFIVFMTIFIMMSIKGLVSIMRSKIINLLNAGQKVEQMPKINVFTYMIACVSFGAMLYGYYLVKLSNINVFKTLLLVCIGTYGIFYALIPVVLKFLISRKSILYKGENIIAINSVAYRIKKNYTTYATISLLTACTISVLGTAVSMKNLYTMSLENDTLYSVSFASKEAIHTKEIEEILLGIGKKEYAVDTTIIKAKSTLKNVEKWQVSDYNILSYEQFLEILKMNGNEAAITKVDEEMVEGNKVIYIQRPGTLASLIKTKEITIFDEIYEVSEGGIRFKTLGSLLNEVTLVVNNEIYEKLKMQGENIYFYGIKIENEEQLLDQGTMEVITEELRPYFNEDMKSQVGLYKVEGVSWLRVVYAIGAFLFLVFILAEASIIYTKIYSDAMEDKDKYKILAHIGASKEDLRRAVGKEIAIFYALPLTIGLIDSFFAIQVLGDFLSENLLGTFIVSAAICVGIFIVSYIVSVAHFKKIVKVVC</sequence>
<accession>A0A926EFS7</accession>
<dbReference type="GO" id="GO:0005886">
    <property type="term" value="C:plasma membrane"/>
    <property type="evidence" value="ECO:0007669"/>
    <property type="project" value="UniProtKB-SubCell"/>
</dbReference>
<evidence type="ECO:0000313" key="9">
    <source>
        <dbReference type="Proteomes" id="UP000655830"/>
    </source>
</evidence>
<dbReference type="PANTHER" id="PTHR46795:SF3">
    <property type="entry name" value="ABC TRANSPORTER PERMEASE"/>
    <property type="match status" value="1"/>
</dbReference>
<name>A0A926EFS7_9FIRM</name>